<feature type="compositionally biased region" description="Acidic residues" evidence="1">
    <location>
        <begin position="273"/>
        <end position="284"/>
    </location>
</feature>
<dbReference type="SUPFAM" id="SSF101898">
    <property type="entry name" value="NHL repeat"/>
    <property type="match status" value="1"/>
</dbReference>
<sequence>MQNAPRPAMDMETASQPGPLEVPPCPSQDWSVGVLGADGQIYCVPDTANEVLRYDPKTRQSSRFGSDVIDVGTHKWSGGILAPDGKIYCVPWTHPQVLVIDAVQSKVSFLDTSAGSGCEAASMAEHKWRDCVLASDGCIYCVPWTAEAVLCIDVQAGRASCFAELPQGESKWAGAAVGCDGRIYCAPYDSCSVLCISPREKSAMLLGHFGSLRRKWRGAVAANGYIYMVPCNALEVLAVDPRQVVQISAAPRPEVHSDLTWAQATARRLALGMDEDEEENEDEEKEAKESDPGDPRLPAGFLKFGWVGGIRCKWRGGVMANGYIFCVPDCASEVLCIRPDTQDVICFGEVGSARWKWRGGVLAADGKIYCAPYEPHEPTLAIDPAKLGVVAMPAFDGKGLQLPGFVESSQGEVLPVPL</sequence>
<gene>
    <name evidence="2" type="ORF">EVOR1521_LOCUS21011</name>
</gene>
<feature type="region of interest" description="Disordered" evidence="1">
    <location>
        <begin position="272"/>
        <end position="296"/>
    </location>
</feature>
<dbReference type="EMBL" id="CAUJNA010003245">
    <property type="protein sequence ID" value="CAJ1396882.1"/>
    <property type="molecule type" value="Genomic_DNA"/>
</dbReference>
<evidence type="ECO:0000313" key="3">
    <source>
        <dbReference type="Proteomes" id="UP001178507"/>
    </source>
</evidence>
<organism evidence="2 3">
    <name type="scientific">Effrenium voratum</name>
    <dbReference type="NCBI Taxonomy" id="2562239"/>
    <lineage>
        <taxon>Eukaryota</taxon>
        <taxon>Sar</taxon>
        <taxon>Alveolata</taxon>
        <taxon>Dinophyceae</taxon>
        <taxon>Suessiales</taxon>
        <taxon>Symbiodiniaceae</taxon>
        <taxon>Effrenium</taxon>
    </lineage>
</organism>
<feature type="region of interest" description="Disordered" evidence="1">
    <location>
        <begin position="1"/>
        <end position="25"/>
    </location>
</feature>
<evidence type="ECO:0000256" key="1">
    <source>
        <dbReference type="SAM" id="MobiDB-lite"/>
    </source>
</evidence>
<reference evidence="2" key="1">
    <citation type="submission" date="2023-08" db="EMBL/GenBank/DDBJ databases">
        <authorList>
            <person name="Chen Y."/>
            <person name="Shah S."/>
            <person name="Dougan E. K."/>
            <person name="Thang M."/>
            <person name="Chan C."/>
        </authorList>
    </citation>
    <scope>NUCLEOTIDE SEQUENCE</scope>
</reference>
<evidence type="ECO:0000313" key="2">
    <source>
        <dbReference type="EMBL" id="CAJ1396882.1"/>
    </source>
</evidence>
<feature type="compositionally biased region" description="Basic and acidic residues" evidence="1">
    <location>
        <begin position="285"/>
        <end position="294"/>
    </location>
</feature>
<dbReference type="Gene3D" id="2.120.10.30">
    <property type="entry name" value="TolB, C-terminal domain"/>
    <property type="match status" value="1"/>
</dbReference>
<keyword evidence="3" id="KW-1185">Reference proteome</keyword>
<comment type="caution">
    <text evidence="2">The sequence shown here is derived from an EMBL/GenBank/DDBJ whole genome shotgun (WGS) entry which is preliminary data.</text>
</comment>
<dbReference type="InterPro" id="IPR011042">
    <property type="entry name" value="6-blade_b-propeller_TolB-like"/>
</dbReference>
<name>A0AA36J0H7_9DINO</name>
<protein>
    <submittedName>
        <fullName evidence="2">Uncharacterized protein</fullName>
    </submittedName>
</protein>
<accession>A0AA36J0H7</accession>
<dbReference type="Proteomes" id="UP001178507">
    <property type="component" value="Unassembled WGS sequence"/>
</dbReference>
<dbReference type="AlphaFoldDB" id="A0AA36J0H7"/>
<proteinExistence type="predicted"/>